<keyword evidence="3" id="KW-1185">Reference proteome</keyword>
<dbReference type="EMBL" id="JAKJXP020000026">
    <property type="protein sequence ID" value="KAK7753697.1"/>
    <property type="molecule type" value="Genomic_DNA"/>
</dbReference>
<dbReference type="PANTHER" id="PTHR31531:SF2">
    <property type="entry name" value="E3 UBIQUITIN-PROTEIN LIGASE E3D"/>
    <property type="match status" value="1"/>
</dbReference>
<dbReference type="GO" id="GO:0043161">
    <property type="term" value="P:proteasome-mediated ubiquitin-dependent protein catabolic process"/>
    <property type="evidence" value="ECO:0007669"/>
    <property type="project" value="TreeGrafter"/>
</dbReference>
<evidence type="ECO:0000313" key="2">
    <source>
        <dbReference type="EMBL" id="KAK7753697.1"/>
    </source>
</evidence>
<dbReference type="GO" id="GO:0005829">
    <property type="term" value="C:cytosol"/>
    <property type="evidence" value="ECO:0007669"/>
    <property type="project" value="TreeGrafter"/>
</dbReference>
<dbReference type="GO" id="GO:0000209">
    <property type="term" value="P:protein polyubiquitination"/>
    <property type="evidence" value="ECO:0007669"/>
    <property type="project" value="TreeGrafter"/>
</dbReference>
<feature type="compositionally biased region" description="Polar residues" evidence="1">
    <location>
        <begin position="12"/>
        <end position="22"/>
    </location>
</feature>
<dbReference type="Pfam" id="PF09814">
    <property type="entry name" value="HECT_2"/>
    <property type="match status" value="1"/>
</dbReference>
<organism evidence="2 3">
    <name type="scientific">Diatrype stigma</name>
    <dbReference type="NCBI Taxonomy" id="117547"/>
    <lineage>
        <taxon>Eukaryota</taxon>
        <taxon>Fungi</taxon>
        <taxon>Dikarya</taxon>
        <taxon>Ascomycota</taxon>
        <taxon>Pezizomycotina</taxon>
        <taxon>Sordariomycetes</taxon>
        <taxon>Xylariomycetidae</taxon>
        <taxon>Xylariales</taxon>
        <taxon>Diatrypaceae</taxon>
        <taxon>Diatrype</taxon>
    </lineage>
</organism>
<gene>
    <name evidence="2" type="ORF">SLS62_004319</name>
</gene>
<dbReference type="AlphaFoldDB" id="A0AAN9UV02"/>
<dbReference type="GO" id="GO:0000151">
    <property type="term" value="C:ubiquitin ligase complex"/>
    <property type="evidence" value="ECO:0007669"/>
    <property type="project" value="TreeGrafter"/>
</dbReference>
<evidence type="ECO:0000313" key="3">
    <source>
        <dbReference type="Proteomes" id="UP001320420"/>
    </source>
</evidence>
<dbReference type="GO" id="GO:0051865">
    <property type="term" value="P:protein autoubiquitination"/>
    <property type="evidence" value="ECO:0007669"/>
    <property type="project" value="TreeGrafter"/>
</dbReference>
<dbReference type="GO" id="GO:0031624">
    <property type="term" value="F:ubiquitin conjugating enzyme binding"/>
    <property type="evidence" value="ECO:0007669"/>
    <property type="project" value="TreeGrafter"/>
</dbReference>
<dbReference type="GO" id="GO:0030332">
    <property type="term" value="F:cyclin binding"/>
    <property type="evidence" value="ECO:0007669"/>
    <property type="project" value="TreeGrafter"/>
</dbReference>
<sequence length="211" mass="22726">MDPDGNGEETTRVNSSEVATESTSEKALALCSACSRPLGFSDSNASSFSLFKWQVNVGQQEPEGPASGPSLAQCVSAILLATIARTGSSKTILMPLEITHMKPNPDIPKSTRDIQPKSLLNLWVFNGNITFSSTEEASSPVKAIKVLYRFVSQEEADKALESMTSDAQDIALPADAINGVVDILAKSNSLIPESDRYFKEWTVGLIEKWVG</sequence>
<feature type="region of interest" description="Disordered" evidence="1">
    <location>
        <begin position="1"/>
        <end position="24"/>
    </location>
</feature>
<dbReference type="GO" id="GO:0005634">
    <property type="term" value="C:nucleus"/>
    <property type="evidence" value="ECO:0007669"/>
    <property type="project" value="TreeGrafter"/>
</dbReference>
<comment type="caution">
    <text evidence="2">The sequence shown here is derived from an EMBL/GenBank/DDBJ whole genome shotgun (WGS) entry which is preliminary data.</text>
</comment>
<proteinExistence type="predicted"/>
<accession>A0AAN9UV02</accession>
<dbReference type="Proteomes" id="UP001320420">
    <property type="component" value="Unassembled WGS sequence"/>
</dbReference>
<dbReference type="GO" id="GO:0061630">
    <property type="term" value="F:ubiquitin protein ligase activity"/>
    <property type="evidence" value="ECO:0007669"/>
    <property type="project" value="TreeGrafter"/>
</dbReference>
<dbReference type="InterPro" id="IPR019193">
    <property type="entry name" value="UBQ-conj_enz_E2-bd_prot"/>
</dbReference>
<reference evidence="2 3" key="1">
    <citation type="submission" date="2024-02" db="EMBL/GenBank/DDBJ databases">
        <title>De novo assembly and annotation of 12 fungi associated with fruit tree decline syndrome in Ontario, Canada.</title>
        <authorList>
            <person name="Sulman M."/>
            <person name="Ellouze W."/>
            <person name="Ilyukhin E."/>
        </authorList>
    </citation>
    <scope>NUCLEOTIDE SEQUENCE [LARGE SCALE GENOMIC DNA]</scope>
    <source>
        <strain evidence="2 3">M11/M66-122</strain>
    </source>
</reference>
<evidence type="ECO:0000256" key="1">
    <source>
        <dbReference type="SAM" id="MobiDB-lite"/>
    </source>
</evidence>
<protein>
    <submittedName>
        <fullName evidence="2">Uncharacterized protein</fullName>
    </submittedName>
</protein>
<dbReference type="PANTHER" id="PTHR31531">
    <property type="entry name" value="E3 UBIQUITIN-PROTEIN LIGASE E3D FAMILY MEMBER"/>
    <property type="match status" value="1"/>
</dbReference>
<name>A0AAN9UV02_9PEZI</name>
<dbReference type="GO" id="GO:0006513">
    <property type="term" value="P:protein monoubiquitination"/>
    <property type="evidence" value="ECO:0007669"/>
    <property type="project" value="TreeGrafter"/>
</dbReference>